<protein>
    <submittedName>
        <fullName evidence="3">DUF3899 domain-containing protein</fullName>
    </submittedName>
</protein>
<keyword evidence="4" id="KW-1185">Reference proteome</keyword>
<feature type="transmembrane region" description="Helical" evidence="1">
    <location>
        <begin position="41"/>
        <end position="62"/>
    </location>
</feature>
<sequence length="125" mass="14157">MKALNIFYNKWMVLIFHFAAAYLITIATASAGSLVQFINILFYLSSFYLMVGLMMWVIKGGFFDAVTKSFRKTGSIFSKNQDYLLELEDKALPSDRISVSTVNFFLFQGILLLSGMGLLLIAYYS</sequence>
<feature type="transmembrane region" description="Helical" evidence="1">
    <location>
        <begin position="104"/>
        <end position="124"/>
    </location>
</feature>
<keyword evidence="1" id="KW-0472">Membrane</keyword>
<evidence type="ECO:0000313" key="4">
    <source>
        <dbReference type="Proteomes" id="UP001596990"/>
    </source>
</evidence>
<accession>A0ABW3KXP5</accession>
<organism evidence="3 4">
    <name type="scientific">Thalassobacillus hwangdonensis</name>
    <dbReference type="NCBI Taxonomy" id="546108"/>
    <lineage>
        <taxon>Bacteria</taxon>
        <taxon>Bacillati</taxon>
        <taxon>Bacillota</taxon>
        <taxon>Bacilli</taxon>
        <taxon>Bacillales</taxon>
        <taxon>Bacillaceae</taxon>
        <taxon>Thalassobacillus</taxon>
    </lineage>
</organism>
<comment type="caution">
    <text evidence="3">The sequence shown here is derived from an EMBL/GenBank/DDBJ whole genome shotgun (WGS) entry which is preliminary data.</text>
</comment>
<reference evidence="4" key="1">
    <citation type="journal article" date="2019" name="Int. J. Syst. Evol. Microbiol.">
        <title>The Global Catalogue of Microorganisms (GCM) 10K type strain sequencing project: providing services to taxonomists for standard genome sequencing and annotation.</title>
        <authorList>
            <consortium name="The Broad Institute Genomics Platform"/>
            <consortium name="The Broad Institute Genome Sequencing Center for Infectious Disease"/>
            <person name="Wu L."/>
            <person name="Ma J."/>
        </authorList>
    </citation>
    <scope>NUCLEOTIDE SEQUENCE [LARGE SCALE GENOMIC DNA]</scope>
    <source>
        <strain evidence="4">CCUG 56607</strain>
    </source>
</reference>
<evidence type="ECO:0000313" key="3">
    <source>
        <dbReference type="EMBL" id="MFD1017856.1"/>
    </source>
</evidence>
<name>A0ABW3KXP5_9BACI</name>
<keyword evidence="1" id="KW-0812">Transmembrane</keyword>
<evidence type="ECO:0000259" key="2">
    <source>
        <dbReference type="Pfam" id="PF13038"/>
    </source>
</evidence>
<keyword evidence="1" id="KW-1133">Transmembrane helix</keyword>
<evidence type="ECO:0000256" key="1">
    <source>
        <dbReference type="SAM" id="Phobius"/>
    </source>
</evidence>
<proteinExistence type="predicted"/>
<dbReference type="EMBL" id="JBHTKL010000001">
    <property type="protein sequence ID" value="MFD1017856.1"/>
    <property type="molecule type" value="Genomic_DNA"/>
</dbReference>
<feature type="domain" description="DUF3899" evidence="2">
    <location>
        <begin position="38"/>
        <end position="113"/>
    </location>
</feature>
<dbReference type="Proteomes" id="UP001596990">
    <property type="component" value="Unassembled WGS sequence"/>
</dbReference>
<dbReference type="InterPro" id="IPR025007">
    <property type="entry name" value="DUF3899"/>
</dbReference>
<dbReference type="Pfam" id="PF13038">
    <property type="entry name" value="DUF3899"/>
    <property type="match status" value="1"/>
</dbReference>
<gene>
    <name evidence="3" type="ORF">ACFQ2J_01480</name>
</gene>